<evidence type="ECO:0000313" key="2">
    <source>
        <dbReference type="EMBL" id="SDK35329.1"/>
    </source>
</evidence>
<dbReference type="Gene3D" id="3.40.630.30">
    <property type="match status" value="1"/>
</dbReference>
<protein>
    <submittedName>
        <fullName evidence="2">Acetyltransferase (GNAT) domain-containing protein</fullName>
    </submittedName>
</protein>
<dbReference type="InterPro" id="IPR016181">
    <property type="entry name" value="Acyl_CoA_acyltransferase"/>
</dbReference>
<gene>
    <name evidence="2" type="ORF">SAMN05216282_10580</name>
</gene>
<organism evidence="2 3">
    <name type="scientific">Cryobacterium psychrotolerans</name>
    <dbReference type="NCBI Taxonomy" id="386301"/>
    <lineage>
        <taxon>Bacteria</taxon>
        <taxon>Bacillati</taxon>
        <taxon>Actinomycetota</taxon>
        <taxon>Actinomycetes</taxon>
        <taxon>Micrococcales</taxon>
        <taxon>Microbacteriaceae</taxon>
        <taxon>Cryobacterium</taxon>
    </lineage>
</organism>
<evidence type="ECO:0000259" key="1">
    <source>
        <dbReference type="PROSITE" id="PS51186"/>
    </source>
</evidence>
<dbReference type="CDD" id="cd04301">
    <property type="entry name" value="NAT_SF"/>
    <property type="match status" value="1"/>
</dbReference>
<dbReference type="AlphaFoldDB" id="A0A1G9B769"/>
<sequence length="219" mass="23824">MYFPAIAGEHHAGYLYEDSELAALTLTEGVAAPLRSFTLVAEVGGELVGFAAAVPSSFPGTGQIDPSAMLLQYLAVDPDRRHEGIGSALVADIERRSVFSRQNVIVAHVPLSQADFYRANGWDVFAEGRGYAWLPFNNMLRADIADPALGFPLMAGKKLRPKAIRSDFDFPIVRGLPMLDASAELVRRIDTGHIDVHDLDEDTRGIVNMSRADSAARSR</sequence>
<dbReference type="Proteomes" id="UP000198701">
    <property type="component" value="Unassembled WGS sequence"/>
</dbReference>
<dbReference type="SUPFAM" id="SSF55729">
    <property type="entry name" value="Acyl-CoA N-acyltransferases (Nat)"/>
    <property type="match status" value="1"/>
</dbReference>
<evidence type="ECO:0000313" key="3">
    <source>
        <dbReference type="Proteomes" id="UP000198701"/>
    </source>
</evidence>
<proteinExistence type="predicted"/>
<keyword evidence="2" id="KW-0808">Transferase</keyword>
<dbReference type="PROSITE" id="PS51186">
    <property type="entry name" value="GNAT"/>
    <property type="match status" value="1"/>
</dbReference>
<dbReference type="InterPro" id="IPR000182">
    <property type="entry name" value="GNAT_dom"/>
</dbReference>
<name>A0A1G9B769_9MICO</name>
<feature type="domain" description="N-acetyltransferase" evidence="1">
    <location>
        <begin position="1"/>
        <end position="141"/>
    </location>
</feature>
<keyword evidence="3" id="KW-1185">Reference proteome</keyword>
<accession>A0A1G9B769</accession>
<dbReference type="EMBL" id="FNFU01000005">
    <property type="protein sequence ID" value="SDK35329.1"/>
    <property type="molecule type" value="Genomic_DNA"/>
</dbReference>
<reference evidence="2 3" key="1">
    <citation type="submission" date="2016-10" db="EMBL/GenBank/DDBJ databases">
        <authorList>
            <person name="de Groot N.N."/>
        </authorList>
    </citation>
    <scope>NUCLEOTIDE SEQUENCE [LARGE SCALE GENOMIC DNA]</scope>
    <source>
        <strain evidence="2 3">CGMCC 1.5382</strain>
    </source>
</reference>
<dbReference type="Pfam" id="PF13508">
    <property type="entry name" value="Acetyltransf_7"/>
    <property type="match status" value="1"/>
</dbReference>
<dbReference type="GO" id="GO:0016747">
    <property type="term" value="F:acyltransferase activity, transferring groups other than amino-acyl groups"/>
    <property type="evidence" value="ECO:0007669"/>
    <property type="project" value="InterPro"/>
</dbReference>